<dbReference type="Proteomes" id="UP001626536">
    <property type="component" value="Chromosome"/>
</dbReference>
<sequence>MYSAVTHDIQITVLPEFVPERSDADEATFFWAYTVEIANQSDMTVQLTARHWKITDGNGKLEEVQGAGVVGEQPILKPGETFRYTSGSNLTTPSGIMTGTYRMVNEKGDVFEAEIPVFSLDSPYARRVLN</sequence>
<keyword evidence="5" id="KW-1185">Reference proteome</keyword>
<dbReference type="Pfam" id="PF04379">
    <property type="entry name" value="DUF525"/>
    <property type="match status" value="1"/>
</dbReference>
<dbReference type="PROSITE" id="PS51087">
    <property type="entry name" value="APAG"/>
    <property type="match status" value="1"/>
</dbReference>
<evidence type="ECO:0000259" key="3">
    <source>
        <dbReference type="PROSITE" id="PS51087"/>
    </source>
</evidence>
<dbReference type="EMBL" id="CP136862">
    <property type="protein sequence ID" value="WOJ89072.1"/>
    <property type="molecule type" value="Genomic_DNA"/>
</dbReference>
<dbReference type="SUPFAM" id="SSF110069">
    <property type="entry name" value="ApaG-like"/>
    <property type="match status" value="1"/>
</dbReference>
<proteinExistence type="inferred from homology"/>
<name>A0ABZ0HQL9_9HYPH</name>
<dbReference type="RefSeq" id="WP_407338515.1">
    <property type="nucleotide sequence ID" value="NZ_CP136862.1"/>
</dbReference>
<dbReference type="PANTHER" id="PTHR14289:SF16">
    <property type="entry name" value="POLYMERASE DELTA-INTERACTING PROTEIN 2"/>
    <property type="match status" value="1"/>
</dbReference>
<gene>
    <name evidence="2 4" type="primary">apaG</name>
    <name evidence="4" type="ORF">RZS28_14860</name>
</gene>
<evidence type="ECO:0000256" key="1">
    <source>
        <dbReference type="ARBA" id="ARBA00017693"/>
    </source>
</evidence>
<dbReference type="InterPro" id="IPR007474">
    <property type="entry name" value="ApaG_domain"/>
</dbReference>
<protein>
    <recommendedName>
        <fullName evidence="1 2">Protein ApaG</fullName>
    </recommendedName>
</protein>
<dbReference type="Gene3D" id="2.60.40.1470">
    <property type="entry name" value="ApaG domain"/>
    <property type="match status" value="1"/>
</dbReference>
<evidence type="ECO:0000256" key="2">
    <source>
        <dbReference type="HAMAP-Rule" id="MF_00791"/>
    </source>
</evidence>
<evidence type="ECO:0000313" key="4">
    <source>
        <dbReference type="EMBL" id="WOJ89072.1"/>
    </source>
</evidence>
<accession>A0ABZ0HQL9</accession>
<evidence type="ECO:0000313" key="5">
    <source>
        <dbReference type="Proteomes" id="UP001626536"/>
    </source>
</evidence>
<feature type="domain" description="ApaG" evidence="3">
    <location>
        <begin position="3"/>
        <end position="127"/>
    </location>
</feature>
<reference evidence="4 5" key="1">
    <citation type="submission" date="2023-10" db="EMBL/GenBank/DDBJ databases">
        <title>Novel methanotroph of the genus Methylocapsa from a subarctic wetland.</title>
        <authorList>
            <person name="Belova S.E."/>
            <person name="Oshkin I.Y."/>
            <person name="Miroshnikov K."/>
            <person name="Dedysh S.N."/>
        </authorList>
    </citation>
    <scope>NUCLEOTIDE SEQUENCE [LARGE SCALE GENOMIC DNA]</scope>
    <source>
        <strain evidence="4 5">RX1</strain>
    </source>
</reference>
<organism evidence="4 5">
    <name type="scientific">Methylocapsa polymorpha</name>
    <dbReference type="NCBI Taxonomy" id="3080828"/>
    <lineage>
        <taxon>Bacteria</taxon>
        <taxon>Pseudomonadati</taxon>
        <taxon>Pseudomonadota</taxon>
        <taxon>Alphaproteobacteria</taxon>
        <taxon>Hyphomicrobiales</taxon>
        <taxon>Beijerinckiaceae</taxon>
        <taxon>Methylocapsa</taxon>
    </lineage>
</organism>
<dbReference type="InterPro" id="IPR023065">
    <property type="entry name" value="Uncharacterised_ApaG"/>
</dbReference>
<dbReference type="PANTHER" id="PTHR14289">
    <property type="entry name" value="F-BOX ONLY PROTEIN 3"/>
    <property type="match status" value="1"/>
</dbReference>
<dbReference type="NCBIfam" id="NF003967">
    <property type="entry name" value="PRK05461.1"/>
    <property type="match status" value="1"/>
</dbReference>
<dbReference type="InterPro" id="IPR036767">
    <property type="entry name" value="ApaG_sf"/>
</dbReference>
<dbReference type="HAMAP" id="MF_00791">
    <property type="entry name" value="ApaG"/>
    <property type="match status" value="1"/>
</dbReference>